<keyword evidence="1" id="KW-0449">Lipoprotein</keyword>
<dbReference type="EMBL" id="WMIG01000001">
    <property type="protein sequence ID" value="MTH58063.1"/>
    <property type="molecule type" value="Genomic_DNA"/>
</dbReference>
<keyword evidence="2" id="KW-1185">Reference proteome</keyword>
<sequence>MTGTKMRFMLGGALIAMLGACGNVDSEEGSIPGLLAEAARQSVAQRGRAEAEVVAKADPGQMAATALRVNKGPLIMVGLERAGTTQVLAMTGENGGQRTYMTENEQALILRDGMLAGTRGLGHDLSVAEMAQSSALIRSGRSGQANRTMRYWTGDGLERPLKLECSIGPGPKPGVMIEDCKNGPLEIQNSYISQGGRVTVSRQWIGPDLGYATIQELRP</sequence>
<dbReference type="AlphaFoldDB" id="A0A844HEU2"/>
<accession>A0A844HEU2</accession>
<evidence type="ECO:0000313" key="2">
    <source>
        <dbReference type="Proteomes" id="UP000449846"/>
    </source>
</evidence>
<gene>
    <name evidence="1" type="ORF">GL300_02435</name>
</gene>
<comment type="caution">
    <text evidence="1">The sequence shown here is derived from an EMBL/GenBank/DDBJ whole genome shotgun (WGS) entry which is preliminary data.</text>
</comment>
<evidence type="ECO:0000313" key="1">
    <source>
        <dbReference type="EMBL" id="MTH58063.1"/>
    </source>
</evidence>
<reference evidence="1 2" key="1">
    <citation type="submission" date="2019-11" db="EMBL/GenBank/DDBJ databases">
        <authorList>
            <person name="Dong K."/>
        </authorList>
    </citation>
    <scope>NUCLEOTIDE SEQUENCE [LARGE SCALE GENOMIC DNA]</scope>
    <source>
        <strain evidence="1 2">NBRC 112902</strain>
    </source>
</reference>
<dbReference type="PROSITE" id="PS51257">
    <property type="entry name" value="PROKAR_LIPOPROTEIN"/>
    <property type="match status" value="1"/>
</dbReference>
<dbReference type="InterPro" id="IPR021308">
    <property type="entry name" value="GfcB"/>
</dbReference>
<dbReference type="RefSeq" id="WP_155037969.1">
    <property type="nucleotide sequence ID" value="NZ_JBHGCD010000008.1"/>
</dbReference>
<proteinExistence type="predicted"/>
<dbReference type="Proteomes" id="UP000449846">
    <property type="component" value="Unassembled WGS sequence"/>
</dbReference>
<dbReference type="InterPro" id="IPR023373">
    <property type="entry name" value="YmcC_sf"/>
</dbReference>
<name>A0A844HEU2_9RHOB</name>
<dbReference type="OrthoDB" id="6237231at2"/>
<organism evidence="1 2">
    <name type="scientific">Paracoccus litorisediminis</name>
    <dbReference type="NCBI Taxonomy" id="2006130"/>
    <lineage>
        <taxon>Bacteria</taxon>
        <taxon>Pseudomonadati</taxon>
        <taxon>Pseudomonadota</taxon>
        <taxon>Alphaproteobacteria</taxon>
        <taxon>Rhodobacterales</taxon>
        <taxon>Paracoccaceae</taxon>
        <taxon>Paracoccus</taxon>
    </lineage>
</organism>
<protein>
    <submittedName>
        <fullName evidence="1">YjbF family lipoprotein</fullName>
    </submittedName>
</protein>
<dbReference type="Pfam" id="PF11102">
    <property type="entry name" value="YjbF"/>
    <property type="match status" value="1"/>
</dbReference>
<dbReference type="SUPFAM" id="SSF159270">
    <property type="entry name" value="YmcC-like"/>
    <property type="match status" value="1"/>
</dbReference>
<dbReference type="Gene3D" id="2.40.360.10">
    <property type="entry name" value="YmcC-like"/>
    <property type="match status" value="1"/>
</dbReference>